<feature type="domain" description="Disulphide bond isomerase DsbC/G N-terminal" evidence="8">
    <location>
        <begin position="31"/>
        <end position="90"/>
    </location>
</feature>
<feature type="chain" id="PRO_5010003480" description="Thiol:disulfide interchange protein" evidence="7">
    <location>
        <begin position="21"/>
        <end position="245"/>
    </location>
</feature>
<dbReference type="SUPFAM" id="SSF54423">
    <property type="entry name" value="DsbC/DsbG N-terminal domain-like"/>
    <property type="match status" value="1"/>
</dbReference>
<dbReference type="RefSeq" id="WP_070983854.1">
    <property type="nucleotide sequence ID" value="NZ_MKJU01000022.1"/>
</dbReference>
<dbReference type="PANTHER" id="PTHR35272">
    <property type="entry name" value="THIOL:DISULFIDE INTERCHANGE PROTEIN DSBC-RELATED"/>
    <property type="match status" value="1"/>
</dbReference>
<reference evidence="10 11" key="1">
    <citation type="submission" date="2016-09" db="EMBL/GenBank/DDBJ databases">
        <title>Pseudoalteromonas amylolytica sp. nov., isolated from the surface seawater.</title>
        <authorList>
            <person name="Wu Y.-H."/>
            <person name="Cheng H."/>
            <person name="Jin X.-B."/>
            <person name="Wang C.-S."/>
            <person name="Xu X.-W."/>
        </authorList>
    </citation>
    <scope>NUCLEOTIDE SEQUENCE [LARGE SCALE GENOMIC DNA]</scope>
    <source>
        <strain evidence="10 11">JW1</strain>
    </source>
</reference>
<dbReference type="Pfam" id="PF10411">
    <property type="entry name" value="DsbC_N"/>
    <property type="match status" value="1"/>
</dbReference>
<feature type="domain" description="Thioredoxin-like fold" evidence="9">
    <location>
        <begin position="114"/>
        <end position="238"/>
    </location>
</feature>
<evidence type="ECO:0000256" key="5">
    <source>
        <dbReference type="ARBA" id="ARBA00023157"/>
    </source>
</evidence>
<dbReference type="CDD" id="cd03020">
    <property type="entry name" value="DsbA_DsbC_DsbG"/>
    <property type="match status" value="1"/>
</dbReference>
<comment type="subcellular location">
    <subcellularLocation>
        <location evidence="1 7">Periplasm</location>
    </subcellularLocation>
</comment>
<keyword evidence="4 7" id="KW-0574">Periplasm</keyword>
<dbReference type="InterPro" id="IPR018950">
    <property type="entry name" value="DiS-bond_isomerase_DsbC/G_N"/>
</dbReference>
<dbReference type="InterPro" id="IPR033954">
    <property type="entry name" value="DiS-bond_Isoase_DsbC/G"/>
</dbReference>
<dbReference type="Gene3D" id="3.40.30.10">
    <property type="entry name" value="Glutaredoxin"/>
    <property type="match status" value="1"/>
</dbReference>
<dbReference type="GO" id="GO:0042597">
    <property type="term" value="C:periplasmic space"/>
    <property type="evidence" value="ECO:0007669"/>
    <property type="project" value="UniProtKB-SubCell"/>
</dbReference>
<dbReference type="Gene3D" id="3.10.450.70">
    <property type="entry name" value="Disulphide bond isomerase, DsbC/G, N-terminal"/>
    <property type="match status" value="1"/>
</dbReference>
<keyword evidence="3 7" id="KW-0732">Signal</keyword>
<evidence type="ECO:0000256" key="6">
    <source>
        <dbReference type="ARBA" id="ARBA00023284"/>
    </source>
</evidence>
<proteinExistence type="inferred from homology"/>
<dbReference type="Proteomes" id="UP000179786">
    <property type="component" value="Unassembled WGS sequence"/>
</dbReference>
<dbReference type="AlphaFoldDB" id="A0A1S1MY20"/>
<protein>
    <recommendedName>
        <fullName evidence="7">Thiol:disulfide interchange protein</fullName>
    </recommendedName>
</protein>
<sequence>MKKLMYVAAMACCFSTFANTAPEVVPAEQSVNSIEESFAKLGVTVSSIEDSPIAGLKTVLTDKGVLYASMDGKYLMQGNLIDLENRINVTDQALSGVRKEGVAQYEDSMIVYKAENEKHQITVFTDITCGYCRKLHRELEDYLSAGITVKYLAYPRGGLQGSGYEDLRNVWCAKDAAKALTDAKAGQKVAKVENCSAPVSEHYQLGQSFGLSGTPAIILDDGTLIPGYQPADSLSKMLEEKSTKS</sequence>
<keyword evidence="11" id="KW-1185">Reference proteome</keyword>
<evidence type="ECO:0000256" key="4">
    <source>
        <dbReference type="ARBA" id="ARBA00022764"/>
    </source>
</evidence>
<accession>A0A1S1MY20</accession>
<evidence type="ECO:0000256" key="2">
    <source>
        <dbReference type="ARBA" id="ARBA00009813"/>
    </source>
</evidence>
<dbReference type="PANTHER" id="PTHR35272:SF3">
    <property type="entry name" value="THIOL:DISULFIDE INTERCHANGE PROTEIN DSBC"/>
    <property type="match status" value="1"/>
</dbReference>
<keyword evidence="6 7" id="KW-0676">Redox-active center</keyword>
<dbReference type="NCBIfam" id="NF008129">
    <property type="entry name" value="PRK10877.1"/>
    <property type="match status" value="1"/>
</dbReference>
<comment type="caution">
    <text evidence="10">The sequence shown here is derived from an EMBL/GenBank/DDBJ whole genome shotgun (WGS) entry which is preliminary data.</text>
</comment>
<dbReference type="InterPro" id="IPR051470">
    <property type="entry name" value="Thiol:disulfide_interchange"/>
</dbReference>
<comment type="function">
    <text evidence="7">Required for disulfide bond formation in some periplasmic proteins. Acts by transferring its disulfide bond to other proteins and is reduced in the process.</text>
</comment>
<dbReference type="Pfam" id="PF13098">
    <property type="entry name" value="Thioredoxin_2"/>
    <property type="match status" value="1"/>
</dbReference>
<evidence type="ECO:0000259" key="8">
    <source>
        <dbReference type="Pfam" id="PF10411"/>
    </source>
</evidence>
<organism evidence="10 11">
    <name type="scientific">Pseudoalteromonas amylolytica</name>
    <dbReference type="NCBI Taxonomy" id="1859457"/>
    <lineage>
        <taxon>Bacteria</taxon>
        <taxon>Pseudomonadati</taxon>
        <taxon>Pseudomonadota</taxon>
        <taxon>Gammaproteobacteria</taxon>
        <taxon>Alteromonadales</taxon>
        <taxon>Pseudoalteromonadaceae</taxon>
        <taxon>Pseudoalteromonas</taxon>
    </lineage>
</organism>
<comment type="similarity">
    <text evidence="2 7">Belongs to the thioredoxin family. DsbC subfamily.</text>
</comment>
<feature type="signal peptide" evidence="7">
    <location>
        <begin position="1"/>
        <end position="20"/>
    </location>
</feature>
<keyword evidence="5" id="KW-1015">Disulfide bond</keyword>
<dbReference type="SUPFAM" id="SSF52833">
    <property type="entry name" value="Thioredoxin-like"/>
    <property type="match status" value="1"/>
</dbReference>
<evidence type="ECO:0000259" key="9">
    <source>
        <dbReference type="Pfam" id="PF13098"/>
    </source>
</evidence>
<dbReference type="OrthoDB" id="12976at2"/>
<dbReference type="InterPro" id="IPR036249">
    <property type="entry name" value="Thioredoxin-like_sf"/>
</dbReference>
<name>A0A1S1MY20_9GAMM</name>
<dbReference type="InterPro" id="IPR009094">
    <property type="entry name" value="DiS-bond_isomerase_DsbC/G_N_sf"/>
</dbReference>
<evidence type="ECO:0000313" key="10">
    <source>
        <dbReference type="EMBL" id="OHU92052.1"/>
    </source>
</evidence>
<dbReference type="InterPro" id="IPR012336">
    <property type="entry name" value="Thioredoxin-like_fold"/>
</dbReference>
<dbReference type="EMBL" id="MKJU01000022">
    <property type="protein sequence ID" value="OHU92052.1"/>
    <property type="molecule type" value="Genomic_DNA"/>
</dbReference>
<evidence type="ECO:0000256" key="7">
    <source>
        <dbReference type="RuleBase" id="RU364038"/>
    </source>
</evidence>
<dbReference type="STRING" id="1859457.BET10_06865"/>
<evidence type="ECO:0000256" key="3">
    <source>
        <dbReference type="ARBA" id="ARBA00022729"/>
    </source>
</evidence>
<evidence type="ECO:0000256" key="1">
    <source>
        <dbReference type="ARBA" id="ARBA00004418"/>
    </source>
</evidence>
<evidence type="ECO:0000313" key="11">
    <source>
        <dbReference type="Proteomes" id="UP000179786"/>
    </source>
</evidence>
<gene>
    <name evidence="10" type="ORF">BET10_06865</name>
</gene>